<dbReference type="InterPro" id="IPR050583">
    <property type="entry name" value="Mycobacterial_A85_antigen"/>
</dbReference>
<name>A0ABX0IC22_9FLAO</name>
<evidence type="ECO:0000313" key="1">
    <source>
        <dbReference type="EMBL" id="NHM02935.1"/>
    </source>
</evidence>
<dbReference type="Pfam" id="PF00756">
    <property type="entry name" value="Esterase"/>
    <property type="match status" value="1"/>
</dbReference>
<dbReference type="Gene3D" id="3.40.50.1820">
    <property type="entry name" value="alpha/beta hydrolase"/>
    <property type="match status" value="1"/>
</dbReference>
<organism evidence="1 2">
    <name type="scientific">Flavobacterium difficile</name>
    <dbReference type="NCBI Taxonomy" id="2709659"/>
    <lineage>
        <taxon>Bacteria</taxon>
        <taxon>Pseudomonadati</taxon>
        <taxon>Bacteroidota</taxon>
        <taxon>Flavobacteriia</taxon>
        <taxon>Flavobacteriales</taxon>
        <taxon>Flavobacteriaceae</taxon>
        <taxon>Flavobacterium</taxon>
    </lineage>
</organism>
<protein>
    <submittedName>
        <fullName evidence="1">Esterase family protein</fullName>
    </submittedName>
</protein>
<accession>A0ABX0IC22</accession>
<dbReference type="SUPFAM" id="SSF53474">
    <property type="entry name" value="alpha/beta-Hydrolases"/>
    <property type="match status" value="1"/>
</dbReference>
<proteinExistence type="predicted"/>
<dbReference type="PANTHER" id="PTHR48098:SF6">
    <property type="entry name" value="FERRI-BACILLIBACTIN ESTERASE BESA"/>
    <property type="match status" value="1"/>
</dbReference>
<keyword evidence="2" id="KW-1185">Reference proteome</keyword>
<reference evidence="1 2" key="1">
    <citation type="submission" date="2020-02" db="EMBL/GenBank/DDBJ databases">
        <authorList>
            <person name="Chen W.-M."/>
        </authorList>
    </citation>
    <scope>NUCLEOTIDE SEQUENCE [LARGE SCALE GENOMIC DNA]</scope>
    <source>
        <strain evidence="1 2">KDG-16</strain>
    </source>
</reference>
<sequence>MKFWCFILLSCMGFSQENIQMIDLKNSDDFIGQIKRIESFPSQHIEARTVDVWLPTNYTTTKKYQVLYMHDGQMLFDAKTTWNKQEWGVDEKIDSLVQKKAMKEVIVVAIWNIPTQRHLNYFPQKALDFLSDSDKKTVLEEAKKNTIDYTQISSDNYLKFIVTELKPFVDSHFSVYTDYKNTAIMGSSMGGLISMYALCEYPTVFGKAACLSTHWIGLKNMENNPIPNAFFAYLQQKLPSPKTHKIYFDFGTATLDAAYVRYENEVNVILKAKGFDASNSKNLKFENADHTENSWNKRLEIPLQFLFK</sequence>
<dbReference type="PANTHER" id="PTHR48098">
    <property type="entry name" value="ENTEROCHELIN ESTERASE-RELATED"/>
    <property type="match status" value="1"/>
</dbReference>
<dbReference type="InterPro" id="IPR029058">
    <property type="entry name" value="AB_hydrolase_fold"/>
</dbReference>
<dbReference type="EMBL" id="JAAJBT010000010">
    <property type="protein sequence ID" value="NHM02935.1"/>
    <property type="molecule type" value="Genomic_DNA"/>
</dbReference>
<dbReference type="Proteomes" id="UP000800984">
    <property type="component" value="Unassembled WGS sequence"/>
</dbReference>
<dbReference type="InterPro" id="IPR000801">
    <property type="entry name" value="Esterase-like"/>
</dbReference>
<gene>
    <name evidence="1" type="ORF">G4D72_12540</name>
</gene>
<comment type="caution">
    <text evidence="1">The sequence shown here is derived from an EMBL/GenBank/DDBJ whole genome shotgun (WGS) entry which is preliminary data.</text>
</comment>
<evidence type="ECO:0000313" key="2">
    <source>
        <dbReference type="Proteomes" id="UP000800984"/>
    </source>
</evidence>